<gene>
    <name evidence="1" type="ORF">MENTE1834_LOCUS40148</name>
</gene>
<comment type="caution">
    <text evidence="1">The sequence shown here is derived from an EMBL/GenBank/DDBJ whole genome shotgun (WGS) entry which is preliminary data.</text>
</comment>
<proteinExistence type="predicted"/>
<dbReference type="Proteomes" id="UP001497535">
    <property type="component" value="Unassembled WGS sequence"/>
</dbReference>
<keyword evidence="2" id="KW-1185">Reference proteome</keyword>
<sequence length="188" mass="21754">MAKSGQLYVQQDELFMGTLTVKEHLIIQARLRLVGSTERQIRKRVSEGLDSSMAESVINVMKKLAQSGRTVICTIHQPSSTIYRQFDMVSWERLATLSWNAFSSFGRAFRGNKWNPLRKRIDTINLDLKQLFLVTIFFIILLFLLPTIGIYFLVFGLLWRLVDLSSLTLKWLASCCRRTIEWIAVVCF</sequence>
<protein>
    <submittedName>
        <fullName evidence="1">Uncharacterized protein</fullName>
    </submittedName>
</protein>
<reference evidence="1" key="1">
    <citation type="submission" date="2023-11" db="EMBL/GenBank/DDBJ databases">
        <authorList>
            <person name="Poullet M."/>
        </authorList>
    </citation>
    <scope>NUCLEOTIDE SEQUENCE</scope>
    <source>
        <strain evidence="1">E1834</strain>
    </source>
</reference>
<dbReference type="EMBL" id="CAVMJV010000093">
    <property type="protein sequence ID" value="CAK5092502.1"/>
    <property type="molecule type" value="Genomic_DNA"/>
</dbReference>
<accession>A0ACB1AL21</accession>
<evidence type="ECO:0000313" key="1">
    <source>
        <dbReference type="EMBL" id="CAK5092502.1"/>
    </source>
</evidence>
<evidence type="ECO:0000313" key="2">
    <source>
        <dbReference type="Proteomes" id="UP001497535"/>
    </source>
</evidence>
<name>A0ACB1AL21_MELEN</name>
<organism evidence="1 2">
    <name type="scientific">Meloidogyne enterolobii</name>
    <name type="common">Root-knot nematode worm</name>
    <name type="synonym">Meloidogyne mayaguensis</name>
    <dbReference type="NCBI Taxonomy" id="390850"/>
    <lineage>
        <taxon>Eukaryota</taxon>
        <taxon>Metazoa</taxon>
        <taxon>Ecdysozoa</taxon>
        <taxon>Nematoda</taxon>
        <taxon>Chromadorea</taxon>
        <taxon>Rhabditida</taxon>
        <taxon>Tylenchina</taxon>
        <taxon>Tylenchomorpha</taxon>
        <taxon>Tylenchoidea</taxon>
        <taxon>Meloidogynidae</taxon>
        <taxon>Meloidogyninae</taxon>
        <taxon>Meloidogyne</taxon>
    </lineage>
</organism>